<keyword evidence="3" id="KW-1185">Reference proteome</keyword>
<dbReference type="EMBL" id="CM018044">
    <property type="protein sequence ID" value="KAA8529671.1"/>
    <property type="molecule type" value="Genomic_DNA"/>
</dbReference>
<organism evidence="2 3">
    <name type="scientific">Nyssa sinensis</name>
    <dbReference type="NCBI Taxonomy" id="561372"/>
    <lineage>
        <taxon>Eukaryota</taxon>
        <taxon>Viridiplantae</taxon>
        <taxon>Streptophyta</taxon>
        <taxon>Embryophyta</taxon>
        <taxon>Tracheophyta</taxon>
        <taxon>Spermatophyta</taxon>
        <taxon>Magnoliopsida</taxon>
        <taxon>eudicotyledons</taxon>
        <taxon>Gunneridae</taxon>
        <taxon>Pentapetalae</taxon>
        <taxon>asterids</taxon>
        <taxon>Cornales</taxon>
        <taxon>Nyssaceae</taxon>
        <taxon>Nyssa</taxon>
    </lineage>
</organism>
<dbReference type="AlphaFoldDB" id="A0A5J5AKL0"/>
<evidence type="ECO:0000313" key="3">
    <source>
        <dbReference type="Proteomes" id="UP000325577"/>
    </source>
</evidence>
<evidence type="ECO:0000313" key="2">
    <source>
        <dbReference type="EMBL" id="KAA8529671.1"/>
    </source>
</evidence>
<protein>
    <submittedName>
        <fullName evidence="2">Uncharacterized protein</fullName>
    </submittedName>
</protein>
<dbReference type="OrthoDB" id="417481at2759"/>
<dbReference type="Proteomes" id="UP000325577">
    <property type="component" value="Linkage Group LG20"/>
</dbReference>
<proteinExistence type="predicted"/>
<gene>
    <name evidence="2" type="ORF">F0562_034229</name>
</gene>
<name>A0A5J5AKL0_9ASTE</name>
<sequence>MNKGLETLKEHFKNSKFPCEVEEYMPVVFSPPRDGRRLTEPITIVGRANPHLLPLMDGENRPEQGENGDINYVSRNADEDDEVVGGGRSDSPPERRRRHHCHSLYNITAKNGYDFPNGCLLSSEPYPHSTSAGLCVLHSQVS</sequence>
<evidence type="ECO:0000256" key="1">
    <source>
        <dbReference type="SAM" id="MobiDB-lite"/>
    </source>
</evidence>
<reference evidence="2 3" key="1">
    <citation type="submission" date="2019-09" db="EMBL/GenBank/DDBJ databases">
        <title>A chromosome-level genome assembly of the Chinese tupelo Nyssa sinensis.</title>
        <authorList>
            <person name="Yang X."/>
            <person name="Kang M."/>
            <person name="Yang Y."/>
            <person name="Xiong H."/>
            <person name="Wang M."/>
            <person name="Zhang Z."/>
            <person name="Wang Z."/>
            <person name="Wu H."/>
            <person name="Ma T."/>
            <person name="Liu J."/>
            <person name="Xi Z."/>
        </authorList>
    </citation>
    <scope>NUCLEOTIDE SEQUENCE [LARGE SCALE GENOMIC DNA]</scope>
    <source>
        <strain evidence="2">J267</strain>
        <tissue evidence="2">Leaf</tissue>
    </source>
</reference>
<accession>A0A5J5AKL0</accession>
<feature type="region of interest" description="Disordered" evidence="1">
    <location>
        <begin position="52"/>
        <end position="98"/>
    </location>
</feature>